<feature type="domain" description="LRRC8 pannexin-like TM region" evidence="9">
    <location>
        <begin position="40"/>
        <end position="360"/>
    </location>
</feature>
<feature type="transmembrane region" description="Helical" evidence="8">
    <location>
        <begin position="304"/>
        <end position="325"/>
    </location>
</feature>
<dbReference type="EMBL" id="JAERUA010000016">
    <property type="protein sequence ID" value="KAI1889368.1"/>
    <property type="molecule type" value="Genomic_DNA"/>
</dbReference>
<dbReference type="OrthoDB" id="8537049at2759"/>
<organism evidence="10 11">
    <name type="scientific">Albula goreensis</name>
    <dbReference type="NCBI Taxonomy" id="1534307"/>
    <lineage>
        <taxon>Eukaryota</taxon>
        <taxon>Metazoa</taxon>
        <taxon>Chordata</taxon>
        <taxon>Craniata</taxon>
        <taxon>Vertebrata</taxon>
        <taxon>Euteleostomi</taxon>
        <taxon>Actinopterygii</taxon>
        <taxon>Neopterygii</taxon>
        <taxon>Teleostei</taxon>
        <taxon>Albuliformes</taxon>
        <taxon>Albulidae</taxon>
        <taxon>Albula</taxon>
    </lineage>
</organism>
<dbReference type="AlphaFoldDB" id="A0A8T3D418"/>
<feature type="transmembrane region" description="Helical" evidence="8">
    <location>
        <begin position="346"/>
        <end position="365"/>
    </location>
</feature>
<evidence type="ECO:0000256" key="3">
    <source>
        <dbReference type="ARBA" id="ARBA00022692"/>
    </source>
</evidence>
<keyword evidence="2" id="KW-1003">Cell membrane</keyword>
<sequence length="395" mass="45229">MELGLMLFGMMYSHRGWCWTVSGLEILVATVPWASYGGAMIPVTEFRQFSEQQPAFRVLKPWWDVFTDYLSVVMLMIGVFGCTLQVMQDKIICLPKRVPVLNQSVPLVNRTEPYSPPTPPPPVPAVYEMKGLKTDLDLQQYSFINQMCYEKALHWYAKYFPYLVLIHTLIFMVCSNFWFKFPGSSSKIEHFISILGKCFDSPWTTRALSEVSGENPEEKDNKKNSATSRSNLNAPATEGNLEKTQSLRSIPEKIVVDKPAASVLDKKEGEQAKALFEKVKKFRLHVEEGDLLYIMYVRQTVLKVLKFLLIIAYNSALVSKVQITVKCDMDIQDMTGYKNFSCNHTMAHLSLQIIILLLMLCWRLWIHVPLHFVLAVLPISQGVLLRVCASRDRDR</sequence>
<dbReference type="InterPro" id="IPR021040">
    <property type="entry name" value="LRRC8_Pannexin-like"/>
</dbReference>
<reference evidence="10" key="1">
    <citation type="submission" date="2021-01" db="EMBL/GenBank/DDBJ databases">
        <authorList>
            <person name="Zahm M."/>
            <person name="Roques C."/>
            <person name="Cabau C."/>
            <person name="Klopp C."/>
            <person name="Donnadieu C."/>
            <person name="Jouanno E."/>
            <person name="Lampietro C."/>
            <person name="Louis A."/>
            <person name="Herpin A."/>
            <person name="Echchiki A."/>
            <person name="Berthelot C."/>
            <person name="Parey E."/>
            <person name="Roest-Crollius H."/>
            <person name="Braasch I."/>
            <person name="Postlethwait J."/>
            <person name="Bobe J."/>
            <person name="Montfort J."/>
            <person name="Bouchez O."/>
            <person name="Begum T."/>
            <person name="Mejri S."/>
            <person name="Adams A."/>
            <person name="Chen W.-J."/>
            <person name="Guiguen Y."/>
        </authorList>
    </citation>
    <scope>NUCLEOTIDE SEQUENCE</scope>
    <source>
        <tissue evidence="10">Blood</tissue>
    </source>
</reference>
<evidence type="ECO:0000313" key="10">
    <source>
        <dbReference type="EMBL" id="KAI1889368.1"/>
    </source>
</evidence>
<feature type="transmembrane region" description="Helical" evidence="8">
    <location>
        <begin position="371"/>
        <end position="389"/>
    </location>
</feature>
<evidence type="ECO:0000256" key="8">
    <source>
        <dbReference type="SAM" id="Phobius"/>
    </source>
</evidence>
<protein>
    <recommendedName>
        <fullName evidence="9">LRRC8 pannexin-like TM region domain-containing protein</fullName>
    </recommendedName>
</protein>
<keyword evidence="6" id="KW-1015">Disulfide bond</keyword>
<dbReference type="Pfam" id="PF12534">
    <property type="entry name" value="Pannexin_like"/>
    <property type="match status" value="1"/>
</dbReference>
<comment type="caution">
    <text evidence="10">The sequence shown here is derived from an EMBL/GenBank/DDBJ whole genome shotgun (WGS) entry which is preliminary data.</text>
</comment>
<feature type="compositionally biased region" description="Polar residues" evidence="7">
    <location>
        <begin position="224"/>
        <end position="234"/>
    </location>
</feature>
<gene>
    <name evidence="10" type="ORF">AGOR_G00178530</name>
</gene>
<evidence type="ECO:0000313" key="11">
    <source>
        <dbReference type="Proteomes" id="UP000829720"/>
    </source>
</evidence>
<dbReference type="GO" id="GO:0005886">
    <property type="term" value="C:plasma membrane"/>
    <property type="evidence" value="ECO:0007669"/>
    <property type="project" value="UniProtKB-SubCell"/>
</dbReference>
<dbReference type="Proteomes" id="UP000829720">
    <property type="component" value="Unassembled WGS sequence"/>
</dbReference>
<comment type="subcellular location">
    <subcellularLocation>
        <location evidence="1">Cell membrane</location>
    </subcellularLocation>
</comment>
<evidence type="ECO:0000256" key="5">
    <source>
        <dbReference type="ARBA" id="ARBA00023136"/>
    </source>
</evidence>
<proteinExistence type="predicted"/>
<evidence type="ECO:0000256" key="7">
    <source>
        <dbReference type="SAM" id="MobiDB-lite"/>
    </source>
</evidence>
<keyword evidence="11" id="KW-1185">Reference proteome</keyword>
<feature type="transmembrane region" description="Helical" evidence="8">
    <location>
        <begin position="159"/>
        <end position="179"/>
    </location>
</feature>
<name>A0A8T3D418_9TELE</name>
<evidence type="ECO:0000256" key="1">
    <source>
        <dbReference type="ARBA" id="ARBA00004236"/>
    </source>
</evidence>
<evidence type="ECO:0000256" key="2">
    <source>
        <dbReference type="ARBA" id="ARBA00022475"/>
    </source>
</evidence>
<evidence type="ECO:0000256" key="4">
    <source>
        <dbReference type="ARBA" id="ARBA00022989"/>
    </source>
</evidence>
<evidence type="ECO:0000256" key="6">
    <source>
        <dbReference type="ARBA" id="ARBA00023157"/>
    </source>
</evidence>
<keyword evidence="3 8" id="KW-0812">Transmembrane</keyword>
<accession>A0A8T3D418</accession>
<keyword evidence="5 8" id="KW-0472">Membrane</keyword>
<evidence type="ECO:0000259" key="9">
    <source>
        <dbReference type="Pfam" id="PF12534"/>
    </source>
</evidence>
<keyword evidence="4 8" id="KW-1133">Transmembrane helix</keyword>
<feature type="transmembrane region" description="Helical" evidence="8">
    <location>
        <begin position="69"/>
        <end position="87"/>
    </location>
</feature>
<feature type="transmembrane region" description="Helical" evidence="8">
    <location>
        <begin position="16"/>
        <end position="36"/>
    </location>
</feature>
<feature type="region of interest" description="Disordered" evidence="7">
    <location>
        <begin position="209"/>
        <end position="245"/>
    </location>
</feature>